<dbReference type="Proteomes" id="UP001458880">
    <property type="component" value="Unassembled WGS sequence"/>
</dbReference>
<organism evidence="2 3">
    <name type="scientific">Popillia japonica</name>
    <name type="common">Japanese beetle</name>
    <dbReference type="NCBI Taxonomy" id="7064"/>
    <lineage>
        <taxon>Eukaryota</taxon>
        <taxon>Metazoa</taxon>
        <taxon>Ecdysozoa</taxon>
        <taxon>Arthropoda</taxon>
        <taxon>Hexapoda</taxon>
        <taxon>Insecta</taxon>
        <taxon>Pterygota</taxon>
        <taxon>Neoptera</taxon>
        <taxon>Endopterygota</taxon>
        <taxon>Coleoptera</taxon>
        <taxon>Polyphaga</taxon>
        <taxon>Scarabaeiformia</taxon>
        <taxon>Scarabaeidae</taxon>
        <taxon>Rutelinae</taxon>
        <taxon>Popillia</taxon>
    </lineage>
</organism>
<evidence type="ECO:0000256" key="1">
    <source>
        <dbReference type="SAM" id="SignalP"/>
    </source>
</evidence>
<gene>
    <name evidence="2" type="ORF">QE152_g30484</name>
</gene>
<protein>
    <submittedName>
        <fullName evidence="2">Uncharacterized protein</fullName>
    </submittedName>
</protein>
<sequence>MQTTTQVLLLLCIIASAFGSGIQKSFVRLCEDDRRIPFSIVSCLGVMGNKNHVVFRYSCFQNGSPRKFLMVNSERMDCKSGKRIDFSMDNIAHIIPSDFPPNYNESGDGYGVIRINSPAVKHIKPIVLAVKPKKNEVCWTFCGVKMVPNLRAMQDPRWTVNVWQSELKALTRLVKNTKDKYIRTCHANTMDHYHMLIKQCFLSDTKYSGCFELESGVSPNAVSGAPIVCGEDTVYGFVDDFESFRNQRDHIIPFEYIYQELIHFLSHDY</sequence>
<keyword evidence="3" id="KW-1185">Reference proteome</keyword>
<comment type="caution">
    <text evidence="2">The sequence shown here is derived from an EMBL/GenBank/DDBJ whole genome shotgun (WGS) entry which is preliminary data.</text>
</comment>
<evidence type="ECO:0000313" key="2">
    <source>
        <dbReference type="EMBL" id="KAK9701602.1"/>
    </source>
</evidence>
<name>A0AAW1JEG9_POPJA</name>
<feature type="chain" id="PRO_5044002135" evidence="1">
    <location>
        <begin position="20"/>
        <end position="269"/>
    </location>
</feature>
<evidence type="ECO:0000313" key="3">
    <source>
        <dbReference type="Proteomes" id="UP001458880"/>
    </source>
</evidence>
<accession>A0AAW1JEG9</accession>
<dbReference type="EMBL" id="JASPKY010000411">
    <property type="protein sequence ID" value="KAK9701602.1"/>
    <property type="molecule type" value="Genomic_DNA"/>
</dbReference>
<proteinExistence type="predicted"/>
<reference evidence="2 3" key="1">
    <citation type="journal article" date="2024" name="BMC Genomics">
        <title>De novo assembly and annotation of Popillia japonica's genome with initial clues to its potential as an invasive pest.</title>
        <authorList>
            <person name="Cucini C."/>
            <person name="Boschi S."/>
            <person name="Funari R."/>
            <person name="Cardaioli E."/>
            <person name="Iannotti N."/>
            <person name="Marturano G."/>
            <person name="Paoli F."/>
            <person name="Bruttini M."/>
            <person name="Carapelli A."/>
            <person name="Frati F."/>
            <person name="Nardi F."/>
        </authorList>
    </citation>
    <scope>NUCLEOTIDE SEQUENCE [LARGE SCALE GENOMIC DNA]</scope>
    <source>
        <strain evidence="2">DMR45628</strain>
    </source>
</reference>
<feature type="signal peptide" evidence="1">
    <location>
        <begin position="1"/>
        <end position="19"/>
    </location>
</feature>
<dbReference type="AlphaFoldDB" id="A0AAW1JEG9"/>
<keyword evidence="1" id="KW-0732">Signal</keyword>